<keyword evidence="1" id="KW-0732">Signal</keyword>
<reference evidence="2 3" key="1">
    <citation type="submission" date="2020-08" db="EMBL/GenBank/DDBJ databases">
        <title>Genomic Encyclopedia of Type Strains, Phase IV (KMG-IV): sequencing the most valuable type-strain genomes for metagenomic binning, comparative biology and taxonomic classification.</title>
        <authorList>
            <person name="Goeker M."/>
        </authorList>
    </citation>
    <scope>NUCLEOTIDE SEQUENCE [LARGE SCALE GENOMIC DNA]</scope>
    <source>
        <strain evidence="2 3">DSM 24625</strain>
    </source>
</reference>
<evidence type="ECO:0000313" key="3">
    <source>
        <dbReference type="Proteomes" id="UP000555838"/>
    </source>
</evidence>
<dbReference type="EMBL" id="JACHFG010000011">
    <property type="protein sequence ID" value="MBB6043500.1"/>
    <property type="molecule type" value="Genomic_DNA"/>
</dbReference>
<dbReference type="Proteomes" id="UP000555838">
    <property type="component" value="Unassembled WGS sequence"/>
</dbReference>
<feature type="chain" id="PRO_5047209182" description="Lipoprotein" evidence="1">
    <location>
        <begin position="24"/>
        <end position="67"/>
    </location>
</feature>
<accession>A0ABR6PB47</accession>
<evidence type="ECO:0000256" key="1">
    <source>
        <dbReference type="SAM" id="SignalP"/>
    </source>
</evidence>
<dbReference type="PROSITE" id="PS51257">
    <property type="entry name" value="PROKAR_LIPOPROTEIN"/>
    <property type="match status" value="1"/>
</dbReference>
<gene>
    <name evidence="2" type="ORF">HNP68_001122</name>
</gene>
<feature type="signal peptide" evidence="1">
    <location>
        <begin position="1"/>
        <end position="23"/>
    </location>
</feature>
<name>A0ABR6PB47_9SPIR</name>
<evidence type="ECO:0008006" key="4">
    <source>
        <dbReference type="Google" id="ProtNLM"/>
    </source>
</evidence>
<sequence length="67" mass="8317">MKYNIIVSMFVLLFLTACNPSFNTNQKEIKYPYSKKKLKSNKKIFRDYKVIRRTRYIYPLEHIWRTH</sequence>
<evidence type="ECO:0000313" key="2">
    <source>
        <dbReference type="EMBL" id="MBB6043500.1"/>
    </source>
</evidence>
<comment type="caution">
    <text evidence="2">The sequence shown here is derived from an EMBL/GenBank/DDBJ whole genome shotgun (WGS) entry which is preliminary data.</text>
</comment>
<proteinExistence type="predicted"/>
<organism evidence="2 3">
    <name type="scientific">Borreliella yangtzensis</name>
    <dbReference type="NCBI Taxonomy" id="683292"/>
    <lineage>
        <taxon>Bacteria</taxon>
        <taxon>Pseudomonadati</taxon>
        <taxon>Spirochaetota</taxon>
        <taxon>Spirochaetia</taxon>
        <taxon>Spirochaetales</taxon>
        <taxon>Borreliaceae</taxon>
        <taxon>Borreliella</taxon>
    </lineage>
</organism>
<keyword evidence="3" id="KW-1185">Reference proteome</keyword>
<protein>
    <recommendedName>
        <fullName evidence="4">Lipoprotein</fullName>
    </recommendedName>
</protein>